<dbReference type="Proteomes" id="UP000476837">
    <property type="component" value="Unassembled WGS sequence"/>
</dbReference>
<reference evidence="1 2" key="1">
    <citation type="submission" date="2018-07" db="EMBL/GenBank/DDBJ databases">
        <title>Genome sequence of Roseomonas fauriae ATCC 49958.</title>
        <authorList>
            <person name="Sant'Anna F.H."/>
            <person name="Baldani J.I."/>
            <person name="Zilli J.E."/>
            <person name="Reis V.M."/>
            <person name="Hartmann A."/>
            <person name="Cruz L."/>
            <person name="de Souza E.M."/>
            <person name="de Oliveira Pedrosa F."/>
            <person name="Passaglia L.M.P."/>
        </authorList>
    </citation>
    <scope>NUCLEOTIDE SEQUENCE [LARGE SCALE GENOMIC DNA]</scope>
    <source>
        <strain evidence="1 2">ATCC 49958</strain>
    </source>
</reference>
<name>A0A6L3AV48_AZOBR</name>
<sequence length="315" mass="35540">MNIGADIDKNLGVAELAELFGGSPDEVSRWCAPFLDAFDFRYTELAGAERDAMLLEAVKRLEPNAVSVAGQGRKPDWEAGWSENLTEFLAGGHQLDALVPKYIRPNEVVRLFGQYARPRAPHFIRNYTKTYRAWLAQRFFADAAAIYEFGCGPGSHVAYFAETFPEKPVVGLDWAAASVNIMEAIAGHYGWKVSGHRFDFFAPDHGIRLPEGTAVLTFGALEQVGTNHGPFLDYLLANKPLRCVHVEGINELYDEENLLDRLALRYHQQRNYLSNLLTRLQELEKAGRVVIESVHRQRFGTRFNDTFSHVVWRPA</sequence>
<dbReference type="Gene3D" id="3.40.50.150">
    <property type="entry name" value="Vaccinia Virus protein VP39"/>
    <property type="match status" value="1"/>
</dbReference>
<keyword evidence="1" id="KW-0808">Transferase</keyword>
<dbReference type="EMBL" id="QOKV01000031">
    <property type="protein sequence ID" value="KAA0677909.1"/>
    <property type="molecule type" value="Genomic_DNA"/>
</dbReference>
<proteinExistence type="predicted"/>
<protein>
    <submittedName>
        <fullName evidence="1">Class I SAM-dependent methyltransferase</fullName>
    </submittedName>
</protein>
<accession>A0A6L3AV48</accession>
<organism evidence="1 2">
    <name type="scientific">Azospirillum brasilense</name>
    <dbReference type="NCBI Taxonomy" id="192"/>
    <lineage>
        <taxon>Bacteria</taxon>
        <taxon>Pseudomonadati</taxon>
        <taxon>Pseudomonadota</taxon>
        <taxon>Alphaproteobacteria</taxon>
        <taxon>Rhodospirillales</taxon>
        <taxon>Azospirillaceae</taxon>
        <taxon>Azospirillum</taxon>
    </lineage>
</organism>
<dbReference type="AlphaFoldDB" id="A0A6L3AV48"/>
<keyword evidence="1" id="KW-0489">Methyltransferase</keyword>
<evidence type="ECO:0000313" key="1">
    <source>
        <dbReference type="EMBL" id="KAA0677909.1"/>
    </source>
</evidence>
<dbReference type="GO" id="GO:0008168">
    <property type="term" value="F:methyltransferase activity"/>
    <property type="evidence" value="ECO:0007669"/>
    <property type="project" value="UniProtKB-KW"/>
</dbReference>
<dbReference type="GO" id="GO:0032259">
    <property type="term" value="P:methylation"/>
    <property type="evidence" value="ECO:0007669"/>
    <property type="project" value="UniProtKB-KW"/>
</dbReference>
<evidence type="ECO:0000313" key="2">
    <source>
        <dbReference type="Proteomes" id="UP000476837"/>
    </source>
</evidence>
<comment type="caution">
    <text evidence="1">The sequence shown here is derived from an EMBL/GenBank/DDBJ whole genome shotgun (WGS) entry which is preliminary data.</text>
</comment>
<dbReference type="SUPFAM" id="SSF53335">
    <property type="entry name" value="S-adenosyl-L-methionine-dependent methyltransferases"/>
    <property type="match status" value="1"/>
</dbReference>
<gene>
    <name evidence="1" type="ORF">DS837_28720</name>
</gene>
<dbReference type="InterPro" id="IPR029063">
    <property type="entry name" value="SAM-dependent_MTases_sf"/>
</dbReference>